<dbReference type="AlphaFoldDB" id="A0A8H7P1V8"/>
<sequence>MNSLTLEVPGISRFTSLPGDPITPIGGFEVDRQAFERERWAFEREQWSNAQDSKHDHVKRLTQMVFKDFANALDTEFESERQAFERDRWAFERDRWAFERERWEHEREKWKQEYEESIFARHTGKRATILSFLCLLSGLLSLHCFPPSLGLRRW</sequence>
<evidence type="ECO:0000313" key="2">
    <source>
        <dbReference type="Proteomes" id="UP000639403"/>
    </source>
</evidence>
<comment type="caution">
    <text evidence="1">The sequence shown here is derived from an EMBL/GenBank/DDBJ whole genome shotgun (WGS) entry which is preliminary data.</text>
</comment>
<dbReference type="EMBL" id="JADOXO010000099">
    <property type="protein sequence ID" value="KAF9813665.1"/>
    <property type="molecule type" value="Genomic_DNA"/>
</dbReference>
<name>A0A8H7P1V8_9APHY</name>
<reference evidence="1" key="1">
    <citation type="submission" date="2020-11" db="EMBL/GenBank/DDBJ databases">
        <authorList>
            <person name="Koelle M."/>
            <person name="Horta M.A.C."/>
            <person name="Nowrousian M."/>
            <person name="Ohm R.A."/>
            <person name="Benz P."/>
            <person name="Pilgard A."/>
        </authorList>
    </citation>
    <scope>NUCLEOTIDE SEQUENCE</scope>
    <source>
        <strain evidence="1">FPRL280</strain>
    </source>
</reference>
<organism evidence="1 2">
    <name type="scientific">Rhodonia placenta</name>
    <dbReference type="NCBI Taxonomy" id="104341"/>
    <lineage>
        <taxon>Eukaryota</taxon>
        <taxon>Fungi</taxon>
        <taxon>Dikarya</taxon>
        <taxon>Basidiomycota</taxon>
        <taxon>Agaricomycotina</taxon>
        <taxon>Agaricomycetes</taxon>
        <taxon>Polyporales</taxon>
        <taxon>Adustoporiaceae</taxon>
        <taxon>Rhodonia</taxon>
    </lineage>
</organism>
<dbReference type="Proteomes" id="UP000639403">
    <property type="component" value="Unassembled WGS sequence"/>
</dbReference>
<accession>A0A8H7P1V8</accession>
<evidence type="ECO:0000313" key="1">
    <source>
        <dbReference type="EMBL" id="KAF9813665.1"/>
    </source>
</evidence>
<protein>
    <submittedName>
        <fullName evidence="1">Uncharacterized protein</fullName>
    </submittedName>
</protein>
<reference evidence="1" key="2">
    <citation type="journal article" name="Front. Microbiol.">
        <title>Degradative Capacity of Two Strains of Rhodonia placenta: From Phenotype to Genotype.</title>
        <authorList>
            <person name="Kolle M."/>
            <person name="Horta M.A.C."/>
            <person name="Nowrousian M."/>
            <person name="Ohm R.A."/>
            <person name="Benz J.P."/>
            <person name="Pilgard A."/>
        </authorList>
    </citation>
    <scope>NUCLEOTIDE SEQUENCE</scope>
    <source>
        <strain evidence="1">FPRL280</strain>
    </source>
</reference>
<proteinExistence type="predicted"/>
<gene>
    <name evidence="1" type="ORF">IEO21_05436</name>
</gene>